<evidence type="ECO:0000313" key="1">
    <source>
        <dbReference type="EMBL" id="PHN00704.1"/>
    </source>
</evidence>
<proteinExistence type="predicted"/>
<protein>
    <submittedName>
        <fullName evidence="1">Uncharacterized protein</fullName>
    </submittedName>
</protein>
<keyword evidence="2" id="KW-1185">Reference proteome</keyword>
<dbReference type="EMBL" id="PDUD01000080">
    <property type="protein sequence ID" value="PHN00704.1"/>
    <property type="molecule type" value="Genomic_DNA"/>
</dbReference>
<evidence type="ECO:0000313" key="2">
    <source>
        <dbReference type="Proteomes" id="UP000223913"/>
    </source>
</evidence>
<dbReference type="Proteomes" id="UP000223913">
    <property type="component" value="Unassembled WGS sequence"/>
</dbReference>
<dbReference type="AlphaFoldDB" id="A0A2D0MWR6"/>
<gene>
    <name evidence="1" type="ORF">CRP01_40845</name>
</gene>
<organism evidence="1 2">
    <name type="scientific">Flavilitoribacter nigricans (strain ATCC 23147 / DSM 23189 / NBRC 102662 / NCIMB 1420 / SS-2)</name>
    <name type="common">Lewinella nigricans</name>
    <dbReference type="NCBI Taxonomy" id="1122177"/>
    <lineage>
        <taxon>Bacteria</taxon>
        <taxon>Pseudomonadati</taxon>
        <taxon>Bacteroidota</taxon>
        <taxon>Saprospiria</taxon>
        <taxon>Saprospirales</taxon>
        <taxon>Lewinellaceae</taxon>
        <taxon>Flavilitoribacter</taxon>
    </lineage>
</organism>
<name>A0A2D0MWR6_FLAN2</name>
<sequence>MFFSTQLSVAFNRSHELKQLLYEVGNPGDLLIDTVYSFNHLQSIYPKDCKQCIAEMNTLRKKLCSIRYLVESTQHNSGKGLSNPYKVLMLLYKIDGICDELVLLFSQLYPICLSDKRERFELLETIVNKLKELNKERTRFRY</sequence>
<reference evidence="1 2" key="1">
    <citation type="submission" date="2017-10" db="EMBL/GenBank/DDBJ databases">
        <title>The draft genome sequence of Lewinella nigricans NBRC 102662.</title>
        <authorList>
            <person name="Wang K."/>
        </authorList>
    </citation>
    <scope>NUCLEOTIDE SEQUENCE [LARGE SCALE GENOMIC DNA]</scope>
    <source>
        <strain evidence="1 2">NBRC 102662</strain>
    </source>
</reference>
<accession>A0A2D0MWR6</accession>
<comment type="caution">
    <text evidence="1">The sequence shown here is derived from an EMBL/GenBank/DDBJ whole genome shotgun (WGS) entry which is preliminary data.</text>
</comment>